<evidence type="ECO:0000259" key="2">
    <source>
        <dbReference type="Pfam" id="PF16976"/>
    </source>
</evidence>
<protein>
    <recommendedName>
        <fullName evidence="2">Flp pilus assembly protein RcpC/CpaB domain-containing protein</fullName>
    </recommendedName>
</protein>
<organism evidence="3 4">
    <name type="scientific">Aeromicrobium halocynthiae</name>
    <dbReference type="NCBI Taxonomy" id="560557"/>
    <lineage>
        <taxon>Bacteria</taxon>
        <taxon>Bacillati</taxon>
        <taxon>Actinomycetota</taxon>
        <taxon>Actinomycetes</taxon>
        <taxon>Propionibacteriales</taxon>
        <taxon>Nocardioidaceae</taxon>
        <taxon>Aeromicrobium</taxon>
    </lineage>
</organism>
<dbReference type="RefSeq" id="WP_344326955.1">
    <property type="nucleotide sequence ID" value="NZ_BAAAPY010000005.1"/>
</dbReference>
<evidence type="ECO:0000256" key="1">
    <source>
        <dbReference type="SAM" id="SignalP"/>
    </source>
</evidence>
<feature type="chain" id="PRO_5047240130" description="Flp pilus assembly protein RcpC/CpaB domain-containing protein" evidence="1">
    <location>
        <begin position="27"/>
        <end position="227"/>
    </location>
</feature>
<gene>
    <name evidence="3" type="ORF">GCM10009821_16890</name>
</gene>
<reference evidence="4" key="1">
    <citation type="journal article" date="2019" name="Int. J. Syst. Evol. Microbiol.">
        <title>The Global Catalogue of Microorganisms (GCM) 10K type strain sequencing project: providing services to taxonomists for standard genome sequencing and annotation.</title>
        <authorList>
            <consortium name="The Broad Institute Genomics Platform"/>
            <consortium name="The Broad Institute Genome Sequencing Center for Infectious Disease"/>
            <person name="Wu L."/>
            <person name="Ma J."/>
        </authorList>
    </citation>
    <scope>NUCLEOTIDE SEQUENCE [LARGE SCALE GENOMIC DNA]</scope>
    <source>
        <strain evidence="4">JCM 15749</strain>
    </source>
</reference>
<accession>A0ABP5HIN2</accession>
<dbReference type="Proteomes" id="UP001501480">
    <property type="component" value="Unassembled WGS sequence"/>
</dbReference>
<dbReference type="CDD" id="cd11614">
    <property type="entry name" value="SAF_CpaB_FlgA_like"/>
    <property type="match status" value="1"/>
</dbReference>
<dbReference type="InterPro" id="IPR031571">
    <property type="entry name" value="RcpC_dom"/>
</dbReference>
<dbReference type="Pfam" id="PF16976">
    <property type="entry name" value="RcpC"/>
    <property type="match status" value="1"/>
</dbReference>
<name>A0ABP5HIN2_9ACTN</name>
<feature type="signal peptide" evidence="1">
    <location>
        <begin position="1"/>
        <end position="26"/>
    </location>
</feature>
<sequence length="227" mass="23255">MNKQLLALIGALVLAGLGFAAVYAYAQGAENRAFEGTELVPVLRVTAEVPTKTAAATLAESVETVELPRAAVVEGAITDLAEVEGLVTVGVLVPGDQLTVAKFAPAEDVKADAALPEGMQELVVPLSGARLVGGDLVAGDQVGVFTSYGDGQVTSNPINELLVLEISAGNEVAEEGSAGALVTFAVRTRDAQQIVHAMEFGTVWLTKQNDATDTSGGGTVRLEDVAP</sequence>
<keyword evidence="4" id="KW-1185">Reference proteome</keyword>
<evidence type="ECO:0000313" key="4">
    <source>
        <dbReference type="Proteomes" id="UP001501480"/>
    </source>
</evidence>
<proteinExistence type="predicted"/>
<feature type="domain" description="Flp pilus assembly protein RcpC/CpaB" evidence="2">
    <location>
        <begin position="113"/>
        <end position="205"/>
    </location>
</feature>
<keyword evidence="1" id="KW-0732">Signal</keyword>
<dbReference type="EMBL" id="BAAAPY010000005">
    <property type="protein sequence ID" value="GAA2077842.1"/>
    <property type="molecule type" value="Genomic_DNA"/>
</dbReference>
<comment type="caution">
    <text evidence="3">The sequence shown here is derived from an EMBL/GenBank/DDBJ whole genome shotgun (WGS) entry which is preliminary data.</text>
</comment>
<evidence type="ECO:0000313" key="3">
    <source>
        <dbReference type="EMBL" id="GAA2077842.1"/>
    </source>
</evidence>